<keyword evidence="2" id="KW-1185">Reference proteome</keyword>
<dbReference type="RefSeq" id="WP_243478104.1">
    <property type="nucleotide sequence ID" value="NZ_CP063982.1"/>
</dbReference>
<gene>
    <name evidence="1" type="ORF">DHf2319_10450</name>
</gene>
<dbReference type="PROSITE" id="PS51257">
    <property type="entry name" value="PROKAR_LIPOPROTEIN"/>
    <property type="match status" value="1"/>
</dbReference>
<protein>
    <submittedName>
        <fullName evidence="1">Uncharacterized protein</fullName>
    </submittedName>
</protein>
<dbReference type="EMBL" id="CP063982">
    <property type="protein sequence ID" value="UOD49858.1"/>
    <property type="molecule type" value="Genomic_DNA"/>
</dbReference>
<evidence type="ECO:0000313" key="1">
    <source>
        <dbReference type="EMBL" id="UOD49858.1"/>
    </source>
</evidence>
<reference evidence="1 2" key="1">
    <citation type="submission" date="2020-11" db="EMBL/GenBank/DDBJ databases">
        <title>Algicoccus daihaiensis sp.nov., isolated from Daihai Lake in Inner Mongolia.</title>
        <authorList>
            <person name="Kai J."/>
        </authorList>
    </citation>
    <scope>NUCLEOTIDE SEQUENCE [LARGE SCALE GENOMIC DNA]</scope>
    <source>
        <strain evidence="2">f23</strain>
    </source>
</reference>
<accession>A0ABY4AHT9</accession>
<dbReference type="Proteomes" id="UP000831607">
    <property type="component" value="Chromosome"/>
</dbReference>
<organism evidence="1 2">
    <name type="scientific">Orrella daihaiensis</name>
    <dbReference type="NCBI Taxonomy" id="2782176"/>
    <lineage>
        <taxon>Bacteria</taxon>
        <taxon>Pseudomonadati</taxon>
        <taxon>Pseudomonadota</taxon>
        <taxon>Betaproteobacteria</taxon>
        <taxon>Burkholderiales</taxon>
        <taxon>Alcaligenaceae</taxon>
        <taxon>Orrella</taxon>
    </lineage>
</organism>
<proteinExistence type="predicted"/>
<sequence length="176" mass="19208">MQTRPILKYVFMLTLLLTGATALVGCGAMSPPKPSAERSVFPNPTHWQALSRTASGVTGDITLTNTTLTFGNQASLRISPIEHDADTGQTLFRVDSKTNPELLNGNFMCGGKPIDYIVVQVTGDVPGQSDMQLMAYYYPGPMQLADLPLKDQNDLNRMMCALYTYVGIESKPMKAK</sequence>
<evidence type="ECO:0000313" key="2">
    <source>
        <dbReference type="Proteomes" id="UP000831607"/>
    </source>
</evidence>
<name>A0ABY4AHT9_9BURK</name>